<dbReference type="CDD" id="cd04301">
    <property type="entry name" value="NAT_SF"/>
    <property type="match status" value="1"/>
</dbReference>
<feature type="domain" description="N-acetyltransferase" evidence="1">
    <location>
        <begin position="3"/>
        <end position="172"/>
    </location>
</feature>
<dbReference type="Pfam" id="PF13302">
    <property type="entry name" value="Acetyltransf_3"/>
    <property type="match status" value="1"/>
</dbReference>
<organism evidence="2">
    <name type="scientific">bioreactor metagenome</name>
    <dbReference type="NCBI Taxonomy" id="1076179"/>
    <lineage>
        <taxon>unclassified sequences</taxon>
        <taxon>metagenomes</taxon>
        <taxon>ecological metagenomes</taxon>
    </lineage>
</organism>
<dbReference type="InterPro" id="IPR000182">
    <property type="entry name" value="GNAT_dom"/>
</dbReference>
<protein>
    <recommendedName>
        <fullName evidence="1">N-acetyltransferase domain-containing protein</fullName>
    </recommendedName>
</protein>
<dbReference type="InterPro" id="IPR016181">
    <property type="entry name" value="Acyl_CoA_acyltransferase"/>
</dbReference>
<comment type="caution">
    <text evidence="2">The sequence shown here is derived from an EMBL/GenBank/DDBJ whole genome shotgun (WGS) entry which is preliminary data.</text>
</comment>
<reference evidence="2" key="1">
    <citation type="submission" date="2019-08" db="EMBL/GenBank/DDBJ databases">
        <authorList>
            <person name="Kucharzyk K."/>
            <person name="Murdoch R.W."/>
            <person name="Higgins S."/>
            <person name="Loffler F."/>
        </authorList>
    </citation>
    <scope>NUCLEOTIDE SEQUENCE</scope>
</reference>
<accession>A0A644U0Q2</accession>
<evidence type="ECO:0000259" key="1">
    <source>
        <dbReference type="PROSITE" id="PS51186"/>
    </source>
</evidence>
<name>A0A644U0Q2_9ZZZZ</name>
<proteinExistence type="predicted"/>
<gene>
    <name evidence="2" type="ORF">SDC9_18609</name>
</gene>
<dbReference type="PROSITE" id="PS51186">
    <property type="entry name" value="GNAT"/>
    <property type="match status" value="1"/>
</dbReference>
<sequence>MNIRLRAVEIGDADLIYRWENSYSLWGVSSTRAPFSHYAIEQYVKGTQNEDIYSSKQIRFMIDALDEGEVKTVGCVDLYDLEPQHSRAGVGIFVQEGDYRRRHIALNALQWIEKYAFEILNLHQLYAYVTQDNSSSIRLFYKASYFQSAVLKDWVRKENNFFDVLVFQKSLGTNV</sequence>
<dbReference type="SUPFAM" id="SSF55729">
    <property type="entry name" value="Acyl-CoA N-acyltransferases (Nat)"/>
    <property type="match status" value="1"/>
</dbReference>
<evidence type="ECO:0000313" key="2">
    <source>
        <dbReference type="EMBL" id="MPL72818.1"/>
    </source>
</evidence>
<dbReference type="GO" id="GO:0016747">
    <property type="term" value="F:acyltransferase activity, transferring groups other than amino-acyl groups"/>
    <property type="evidence" value="ECO:0007669"/>
    <property type="project" value="InterPro"/>
</dbReference>
<dbReference type="EMBL" id="VSSQ01000068">
    <property type="protein sequence ID" value="MPL72818.1"/>
    <property type="molecule type" value="Genomic_DNA"/>
</dbReference>
<dbReference type="PANTHER" id="PTHR43415">
    <property type="entry name" value="SPERMIDINE N(1)-ACETYLTRANSFERASE"/>
    <property type="match status" value="1"/>
</dbReference>
<dbReference type="Gene3D" id="3.40.630.30">
    <property type="match status" value="1"/>
</dbReference>
<dbReference type="AlphaFoldDB" id="A0A644U0Q2"/>
<dbReference type="PANTHER" id="PTHR43415:SF3">
    <property type="entry name" value="GNAT-FAMILY ACETYLTRANSFERASE"/>
    <property type="match status" value="1"/>
</dbReference>